<comment type="caution">
    <text evidence="1">The sequence shown here is derived from an EMBL/GenBank/DDBJ whole genome shotgun (WGS) entry which is preliminary data.</text>
</comment>
<name>A0A0F9N072_9ZZZZ</name>
<gene>
    <name evidence="1" type="ORF">LCGC14_1395480</name>
</gene>
<dbReference type="AlphaFoldDB" id="A0A0F9N072"/>
<reference evidence="1" key="1">
    <citation type="journal article" date="2015" name="Nature">
        <title>Complex archaea that bridge the gap between prokaryotes and eukaryotes.</title>
        <authorList>
            <person name="Spang A."/>
            <person name="Saw J.H."/>
            <person name="Jorgensen S.L."/>
            <person name="Zaremba-Niedzwiedzka K."/>
            <person name="Martijn J."/>
            <person name="Lind A.E."/>
            <person name="van Eijk R."/>
            <person name="Schleper C."/>
            <person name="Guy L."/>
            <person name="Ettema T.J."/>
        </authorList>
    </citation>
    <scope>NUCLEOTIDE SEQUENCE</scope>
</reference>
<organism evidence="1">
    <name type="scientific">marine sediment metagenome</name>
    <dbReference type="NCBI Taxonomy" id="412755"/>
    <lineage>
        <taxon>unclassified sequences</taxon>
        <taxon>metagenomes</taxon>
        <taxon>ecological metagenomes</taxon>
    </lineage>
</organism>
<accession>A0A0F9N072</accession>
<dbReference type="EMBL" id="LAZR01009062">
    <property type="protein sequence ID" value="KKM74917.1"/>
    <property type="molecule type" value="Genomic_DNA"/>
</dbReference>
<proteinExistence type="predicted"/>
<sequence>MGCDIHLYIEKKKKGKWVMAQGVVADEDGNLNVPYPDLKYTGRNYELFGFLAGVRNPENQYFETKGFPKNASKEVKNIFKSWGRDAHTPSYLTLAELKEVDWKDRMIKVSGMKQKDQLKKLKKTLKTKNPDYNLLYDYCQWTNQEDYESFEVSIPISFYFKDFYRDVVDKISMYDWRCEKEEIRIVFWFDN</sequence>
<evidence type="ECO:0000313" key="1">
    <source>
        <dbReference type="EMBL" id="KKM74917.1"/>
    </source>
</evidence>
<protein>
    <submittedName>
        <fullName evidence="1">Uncharacterized protein</fullName>
    </submittedName>
</protein>